<dbReference type="InterPro" id="IPR004378">
    <property type="entry name" value="F420H2_quin_Rdtase"/>
</dbReference>
<evidence type="ECO:0000313" key="1">
    <source>
        <dbReference type="EMBL" id="MDM7854767.1"/>
    </source>
</evidence>
<name>A0ABT7SEZ5_9CELL</name>
<dbReference type="NCBIfam" id="TIGR00026">
    <property type="entry name" value="hi_GC_TIGR00026"/>
    <property type="match status" value="1"/>
</dbReference>
<dbReference type="EMBL" id="JAUCGQ010000001">
    <property type="protein sequence ID" value="MDM7854767.1"/>
    <property type="molecule type" value="Genomic_DNA"/>
</dbReference>
<keyword evidence="2" id="KW-1185">Reference proteome</keyword>
<gene>
    <name evidence="1" type="ORF">QRT04_07480</name>
</gene>
<dbReference type="Gene3D" id="2.30.110.10">
    <property type="entry name" value="Electron Transport, Fmn-binding Protein, Chain A"/>
    <property type="match status" value="1"/>
</dbReference>
<sequence>MRSNRGSGLDVRERVARRFFRLVNHLAVPMIRAGVPTGAANVLLVVRGRKSGIDRTTPVTAFVAGGHVYVHATYGATGWARNLRAAGEATVVQPGGRRRVVRATEVPTDEAAVILRDALAPYHRSRLLRRVLGPHVRPPVAILRQVRVRVDDTHEDYAAEAQRHPLFELVPA</sequence>
<comment type="caution">
    <text evidence="1">The sequence shown here is derived from an EMBL/GenBank/DDBJ whole genome shotgun (WGS) entry which is preliminary data.</text>
</comment>
<dbReference type="InterPro" id="IPR012349">
    <property type="entry name" value="Split_barrel_FMN-bd"/>
</dbReference>
<organism evidence="1 2">
    <name type="scientific">Cellulomonas alba</name>
    <dbReference type="NCBI Taxonomy" id="3053467"/>
    <lineage>
        <taxon>Bacteria</taxon>
        <taxon>Bacillati</taxon>
        <taxon>Actinomycetota</taxon>
        <taxon>Actinomycetes</taxon>
        <taxon>Micrococcales</taxon>
        <taxon>Cellulomonadaceae</taxon>
        <taxon>Cellulomonas</taxon>
    </lineage>
</organism>
<proteinExistence type="predicted"/>
<dbReference type="Proteomes" id="UP001529338">
    <property type="component" value="Unassembled WGS sequence"/>
</dbReference>
<accession>A0ABT7SEZ5</accession>
<evidence type="ECO:0000313" key="2">
    <source>
        <dbReference type="Proteomes" id="UP001529338"/>
    </source>
</evidence>
<reference evidence="1 2" key="1">
    <citation type="submission" date="2023-06" db="EMBL/GenBank/DDBJ databases">
        <title>Cellulomonas sp. MW4 Whole genome sequence.</title>
        <authorList>
            <person name="Park S."/>
        </authorList>
    </citation>
    <scope>NUCLEOTIDE SEQUENCE [LARGE SCALE GENOMIC DNA]</scope>
    <source>
        <strain evidence="1 2">MW4</strain>
    </source>
</reference>
<dbReference type="Pfam" id="PF04075">
    <property type="entry name" value="F420H2_quin_red"/>
    <property type="match status" value="1"/>
</dbReference>
<dbReference type="RefSeq" id="WP_289454589.1">
    <property type="nucleotide sequence ID" value="NZ_JAUCGQ010000001.1"/>
</dbReference>
<protein>
    <submittedName>
        <fullName evidence="1">Nitroreductase family deazaflavin-dependent oxidoreductase</fullName>
    </submittedName>
</protein>